<organism evidence="3 4">
    <name type="scientific">Colwellia psychrerythraea</name>
    <name type="common">Vibrio psychroerythus</name>
    <dbReference type="NCBI Taxonomy" id="28229"/>
    <lineage>
        <taxon>Bacteria</taxon>
        <taxon>Pseudomonadati</taxon>
        <taxon>Pseudomonadota</taxon>
        <taxon>Gammaproteobacteria</taxon>
        <taxon>Alteromonadales</taxon>
        <taxon>Colwelliaceae</taxon>
        <taxon>Colwellia</taxon>
    </lineage>
</organism>
<proteinExistence type="predicted"/>
<protein>
    <submittedName>
        <fullName evidence="3">Beta-lactamase</fullName>
    </submittedName>
</protein>
<keyword evidence="1" id="KW-0732">Signal</keyword>
<dbReference type="EMBL" id="JQEC01000047">
    <property type="protein sequence ID" value="KGJ90386.1"/>
    <property type="molecule type" value="Genomic_DNA"/>
</dbReference>
<dbReference type="PATRIC" id="fig|28229.3.peg.3550"/>
<evidence type="ECO:0000259" key="2">
    <source>
        <dbReference type="Pfam" id="PF00144"/>
    </source>
</evidence>
<dbReference type="RefSeq" id="WP_033083540.1">
    <property type="nucleotide sequence ID" value="NZ_JQEC01000047.1"/>
</dbReference>
<feature type="chain" id="PRO_5001957321" evidence="1">
    <location>
        <begin position="23"/>
        <end position="402"/>
    </location>
</feature>
<gene>
    <name evidence="3" type="ORF">GAB14E_3629</name>
</gene>
<reference evidence="3 4" key="1">
    <citation type="submission" date="2014-08" db="EMBL/GenBank/DDBJ databases">
        <title>Genomic and Phenotypic Diversity of Colwellia psychrerythraea strains from Disparate Marine Basins.</title>
        <authorList>
            <person name="Techtmann S.M."/>
            <person name="Stelling S.C."/>
            <person name="Utturkar S.M."/>
            <person name="Alshibli N."/>
            <person name="Harris A."/>
            <person name="Brown S.D."/>
            <person name="Hazen T.C."/>
        </authorList>
    </citation>
    <scope>NUCLEOTIDE SEQUENCE [LARGE SCALE GENOMIC DNA]</scope>
    <source>
        <strain evidence="3 4">GAB14E</strain>
    </source>
</reference>
<dbReference type="Gene3D" id="3.40.710.10">
    <property type="entry name" value="DD-peptidase/beta-lactamase superfamily"/>
    <property type="match status" value="1"/>
</dbReference>
<dbReference type="AlphaFoldDB" id="A0A099KJ01"/>
<dbReference type="PANTHER" id="PTHR43283">
    <property type="entry name" value="BETA-LACTAMASE-RELATED"/>
    <property type="match status" value="1"/>
</dbReference>
<sequence>MSINLSFKILLSVVFLSGFSVAAAGKIVGGNNDLAPEATAADAKISVRDLPYLEKAFIDTTPADRKDAVQVGELGVDGGNSDMIVKLAEEIAESKHSPYDSLLITYKGKLLFESYYRRGRVNLPHGQASAVKAYTSLILGRAIQLGYLTMADLNKPLVSFLKDLEPTKFVKGVEKITLHKALTMHGGLRISEAQNKELKTASSKLKGQGFVQSLLEHSKPITSDSQIYKYGNYNPGLVMQVIDAVVPGSAQEFIKKELLDKMGIVNYHWKDHTVSGLPESGWRVRMTSRDMVKLGSLLLNKGKWQGDQLISADYLAKATSSITTPTGYDWMPKNYFYGYFFYQTDITIGDKSYSASWAWGGGGQFIITVEELDLSIVITGHDRDEEVFLSKVYKRILPAFSK</sequence>
<feature type="signal peptide" evidence="1">
    <location>
        <begin position="1"/>
        <end position="22"/>
    </location>
</feature>
<comment type="caution">
    <text evidence="3">The sequence shown here is derived from an EMBL/GenBank/DDBJ whole genome shotgun (WGS) entry which is preliminary data.</text>
</comment>
<dbReference type="InterPro" id="IPR050789">
    <property type="entry name" value="Diverse_Enzym_Activities"/>
</dbReference>
<evidence type="ECO:0000256" key="1">
    <source>
        <dbReference type="SAM" id="SignalP"/>
    </source>
</evidence>
<dbReference type="OrthoDB" id="9814204at2"/>
<dbReference type="Proteomes" id="UP000029868">
    <property type="component" value="Unassembled WGS sequence"/>
</dbReference>
<dbReference type="InterPro" id="IPR001466">
    <property type="entry name" value="Beta-lactam-related"/>
</dbReference>
<dbReference type="InterPro" id="IPR012338">
    <property type="entry name" value="Beta-lactam/transpept-like"/>
</dbReference>
<evidence type="ECO:0000313" key="4">
    <source>
        <dbReference type="Proteomes" id="UP000029868"/>
    </source>
</evidence>
<feature type="domain" description="Beta-lactamase-related" evidence="2">
    <location>
        <begin position="86"/>
        <end position="382"/>
    </location>
</feature>
<accession>A0A099KJ01</accession>
<name>A0A099KJ01_COLPS</name>
<dbReference type="PANTHER" id="PTHR43283:SF7">
    <property type="entry name" value="BETA-LACTAMASE-RELATED DOMAIN-CONTAINING PROTEIN"/>
    <property type="match status" value="1"/>
</dbReference>
<evidence type="ECO:0000313" key="3">
    <source>
        <dbReference type="EMBL" id="KGJ90386.1"/>
    </source>
</evidence>
<dbReference type="Pfam" id="PF00144">
    <property type="entry name" value="Beta-lactamase"/>
    <property type="match status" value="1"/>
</dbReference>
<dbReference type="SUPFAM" id="SSF56601">
    <property type="entry name" value="beta-lactamase/transpeptidase-like"/>
    <property type="match status" value="1"/>
</dbReference>